<dbReference type="Proteomes" id="UP000630135">
    <property type="component" value="Unassembled WGS sequence"/>
</dbReference>
<accession>A0AAV4K8K3</accession>
<comment type="caution">
    <text evidence="1">The sequence shown here is derived from an EMBL/GenBank/DDBJ whole genome shotgun (WGS) entry which is preliminary data.</text>
</comment>
<evidence type="ECO:0000313" key="1">
    <source>
        <dbReference type="EMBL" id="GGI87109.1"/>
    </source>
</evidence>
<name>A0AAV4K8K3_9DEIO</name>
<sequence length="82" mass="9021">MTGFEAHITRTAAHRDADELTRHLAAYAETRWRAGQRGPVTTRLLAAHLGWRESRTADALALAQQLGQVGVSVFDGGWYAKC</sequence>
<dbReference type="Proteomes" id="UP000652720">
    <property type="component" value="Unassembled WGS sequence"/>
</dbReference>
<evidence type="ECO:0000313" key="2">
    <source>
        <dbReference type="EMBL" id="GGP29970.1"/>
    </source>
</evidence>
<dbReference type="RefSeq" id="WP_017870006.1">
    <property type="nucleotide sequence ID" value="NZ_BMLZ01000018.1"/>
</dbReference>
<reference evidence="1" key="4">
    <citation type="submission" date="2023-08" db="EMBL/GenBank/DDBJ databases">
        <authorList>
            <person name="Sun Q."/>
            <person name="Zhou Y."/>
        </authorList>
    </citation>
    <scope>NUCLEOTIDE SEQUENCE</scope>
    <source>
        <strain evidence="2">CGMCC 1.8884</strain>
        <strain evidence="1">CGMCC 1.8885</strain>
    </source>
</reference>
<protein>
    <submittedName>
        <fullName evidence="1">Uncharacterized protein</fullName>
    </submittedName>
</protein>
<reference evidence="3" key="3">
    <citation type="journal article" date="2019" name="Int. J. Syst. Evol. Microbiol.">
        <title>The Global Catalogue of Microorganisms (GCM) 10K type strain sequencing project: providing services to taxonomists for standard genome sequencing and annotation.</title>
        <authorList>
            <consortium name="The Broad Institute Genomics Platform"/>
            <consortium name="The Broad Institute Genome Sequencing Center for Infectious Disease"/>
            <person name="Wu L."/>
            <person name="Ma J."/>
        </authorList>
    </citation>
    <scope>NUCLEOTIDE SEQUENCE [LARGE SCALE GENOMIC DNA]</scope>
    <source>
        <strain evidence="3">CGMCC 1.8884</strain>
    </source>
</reference>
<proteinExistence type="predicted"/>
<organism evidence="1 4">
    <name type="scientific">Deinococcus wulumuqiensis</name>
    <dbReference type="NCBI Taxonomy" id="980427"/>
    <lineage>
        <taxon>Bacteria</taxon>
        <taxon>Thermotogati</taxon>
        <taxon>Deinococcota</taxon>
        <taxon>Deinococci</taxon>
        <taxon>Deinococcales</taxon>
        <taxon>Deinococcaceae</taxon>
        <taxon>Deinococcus</taxon>
    </lineage>
</organism>
<reference evidence="1" key="2">
    <citation type="journal article" date="2014" name="Int. J. Syst. Evol. Microbiol.">
        <title>Complete genome sequence of Corynebacterium casei LMG S-19264T (=DSM 44701T), isolated from a smear-ripened cheese.</title>
        <authorList>
            <consortium name="US DOE Joint Genome Institute (JGI-PGF)"/>
            <person name="Walter F."/>
            <person name="Albersmeier A."/>
            <person name="Kalinowski J."/>
            <person name="Ruckert C."/>
        </authorList>
    </citation>
    <scope>NUCLEOTIDE SEQUENCE</scope>
    <source>
        <strain evidence="1">CGMCC 1.8885</strain>
    </source>
</reference>
<dbReference type="GeneID" id="59164396"/>
<dbReference type="AlphaFoldDB" id="A0AAV4K8K3"/>
<keyword evidence="3" id="KW-1185">Reference proteome</keyword>
<dbReference type="EMBL" id="BMLZ01000018">
    <property type="protein sequence ID" value="GGP29970.1"/>
    <property type="molecule type" value="Genomic_DNA"/>
</dbReference>
<reference evidence="2" key="1">
    <citation type="journal article" date="2014" name="Int. J. Syst. Evol. Microbiol.">
        <title>Complete genome of a new Firmicutes species belonging to the dominant human colonic microbiota ('Ruminococcus bicirculans') reveals two chromosomes and a selective capacity to utilize plant glucans.</title>
        <authorList>
            <consortium name="NISC Comparative Sequencing Program"/>
            <person name="Wegmann U."/>
            <person name="Louis P."/>
            <person name="Goesmann A."/>
            <person name="Henrissat B."/>
            <person name="Duncan S.H."/>
            <person name="Flint H.J."/>
        </authorList>
    </citation>
    <scope>NUCLEOTIDE SEQUENCE</scope>
    <source>
        <strain evidence="2">CGMCC 1.8884</strain>
    </source>
</reference>
<evidence type="ECO:0000313" key="3">
    <source>
        <dbReference type="Proteomes" id="UP000630135"/>
    </source>
</evidence>
<gene>
    <name evidence="2" type="ORF">GCM10008021_16210</name>
    <name evidence="1" type="ORF">GCM10010914_21970</name>
</gene>
<dbReference type="EMBL" id="BMMA01000022">
    <property type="protein sequence ID" value="GGI87109.1"/>
    <property type="molecule type" value="Genomic_DNA"/>
</dbReference>
<evidence type="ECO:0000313" key="4">
    <source>
        <dbReference type="Proteomes" id="UP000652720"/>
    </source>
</evidence>